<sequence length="187" mass="21130">MTHGNEEDIPPLMDVISIDSGKVLDVEFMSKVCRRCNSKNNEFNTTHNCAKHIESSGAIEPLGVYRIFERSVEMRKLQYAIFFGDGDSKGYASVKDIYGQNTVAKYECIGHLQKRVGTKLRKLKSKRKDLGGRGKLTDAFIDKLQNYYGIAIRDNVNNLQGMQRAVIAAFFHCCSNAKQQMHGQYPV</sequence>
<evidence type="ECO:0000313" key="3">
    <source>
        <dbReference type="Proteomes" id="UP000887159"/>
    </source>
</evidence>
<dbReference type="Pfam" id="PF20700">
    <property type="entry name" value="Mutator"/>
    <property type="match status" value="1"/>
</dbReference>
<feature type="domain" description="Mutator-like transposase" evidence="1">
    <location>
        <begin position="15"/>
        <end position="176"/>
    </location>
</feature>
<organism evidence="2 3">
    <name type="scientific">Trichonephila clavipes</name>
    <name type="common">Golden silk orbweaver</name>
    <name type="synonym">Nephila clavipes</name>
    <dbReference type="NCBI Taxonomy" id="2585209"/>
    <lineage>
        <taxon>Eukaryota</taxon>
        <taxon>Metazoa</taxon>
        <taxon>Ecdysozoa</taxon>
        <taxon>Arthropoda</taxon>
        <taxon>Chelicerata</taxon>
        <taxon>Arachnida</taxon>
        <taxon>Araneae</taxon>
        <taxon>Araneomorphae</taxon>
        <taxon>Entelegynae</taxon>
        <taxon>Araneoidea</taxon>
        <taxon>Nephilidae</taxon>
        <taxon>Trichonephila</taxon>
    </lineage>
</organism>
<keyword evidence="3" id="KW-1185">Reference proteome</keyword>
<dbReference type="AlphaFoldDB" id="A0A8X6URZ6"/>
<dbReference type="EMBL" id="BMAU01021093">
    <property type="protein sequence ID" value="GFX90181.1"/>
    <property type="molecule type" value="Genomic_DNA"/>
</dbReference>
<protein>
    <recommendedName>
        <fullName evidence="1">Mutator-like transposase domain-containing protein</fullName>
    </recommendedName>
</protein>
<accession>A0A8X6URZ6</accession>
<gene>
    <name evidence="2" type="primary">AVEN_1150_1</name>
    <name evidence="2" type="ORF">TNCV_2449561</name>
</gene>
<dbReference type="InterPro" id="IPR049012">
    <property type="entry name" value="Mutator_transp_dom"/>
</dbReference>
<evidence type="ECO:0000313" key="2">
    <source>
        <dbReference type="EMBL" id="GFX90181.1"/>
    </source>
</evidence>
<proteinExistence type="predicted"/>
<comment type="caution">
    <text evidence="2">The sequence shown here is derived from an EMBL/GenBank/DDBJ whole genome shotgun (WGS) entry which is preliminary data.</text>
</comment>
<evidence type="ECO:0000259" key="1">
    <source>
        <dbReference type="Pfam" id="PF20700"/>
    </source>
</evidence>
<dbReference type="Proteomes" id="UP000887159">
    <property type="component" value="Unassembled WGS sequence"/>
</dbReference>
<name>A0A8X6URZ6_TRICX</name>
<reference evidence="2" key="1">
    <citation type="submission" date="2020-08" db="EMBL/GenBank/DDBJ databases">
        <title>Multicomponent nature underlies the extraordinary mechanical properties of spider dragline silk.</title>
        <authorList>
            <person name="Kono N."/>
            <person name="Nakamura H."/>
            <person name="Mori M."/>
            <person name="Yoshida Y."/>
            <person name="Ohtoshi R."/>
            <person name="Malay A.D."/>
            <person name="Moran D.A.P."/>
            <person name="Tomita M."/>
            <person name="Numata K."/>
            <person name="Arakawa K."/>
        </authorList>
    </citation>
    <scope>NUCLEOTIDE SEQUENCE</scope>
</reference>